<dbReference type="GO" id="GO:0003676">
    <property type="term" value="F:nucleic acid binding"/>
    <property type="evidence" value="ECO:0007669"/>
    <property type="project" value="InterPro"/>
</dbReference>
<dbReference type="GO" id="GO:0009378">
    <property type="term" value="F:four-way junction helicase activity"/>
    <property type="evidence" value="ECO:0007669"/>
    <property type="project" value="TreeGrafter"/>
</dbReference>
<dbReference type="InterPro" id="IPR032284">
    <property type="entry name" value="RecQ_Zn-bd"/>
</dbReference>
<keyword evidence="5" id="KW-0539">Nucleus</keyword>
<dbReference type="STRING" id="94128.A0A2A3EER1"/>
<reference evidence="7 8" key="1">
    <citation type="submission" date="2014-07" db="EMBL/GenBank/DDBJ databases">
        <title>Genomic and transcriptomic analysis on Apis cerana provide comprehensive insights into honey bee biology.</title>
        <authorList>
            <person name="Diao Q."/>
            <person name="Sun L."/>
            <person name="Zheng H."/>
            <person name="Zheng H."/>
            <person name="Xu S."/>
            <person name="Wang S."/>
            <person name="Zeng Z."/>
            <person name="Hu F."/>
            <person name="Su S."/>
            <person name="Wu J."/>
        </authorList>
    </citation>
    <scope>NUCLEOTIDE SEQUENCE [LARGE SCALE GENOMIC DNA]</scope>
    <source>
        <tissue evidence="7">Pupae without intestine</tissue>
    </source>
</reference>
<dbReference type="GO" id="GO:0005694">
    <property type="term" value="C:chromosome"/>
    <property type="evidence" value="ECO:0007669"/>
    <property type="project" value="TreeGrafter"/>
</dbReference>
<dbReference type="GO" id="GO:0005737">
    <property type="term" value="C:cytoplasm"/>
    <property type="evidence" value="ECO:0007669"/>
    <property type="project" value="TreeGrafter"/>
</dbReference>
<dbReference type="SUPFAM" id="SSF52540">
    <property type="entry name" value="P-loop containing nucleoside triphosphate hydrolases"/>
    <property type="match status" value="2"/>
</dbReference>
<comment type="subcellular location">
    <subcellularLocation>
        <location evidence="5">Nucleus</location>
    </subcellularLocation>
</comment>
<dbReference type="EMBL" id="KZ288271">
    <property type="protein sequence ID" value="PBC29762.1"/>
    <property type="molecule type" value="Genomic_DNA"/>
</dbReference>
<comment type="catalytic activity">
    <reaction evidence="4 5">
        <text>ATP + H2O = ADP + phosphate + H(+)</text>
        <dbReference type="Rhea" id="RHEA:13065"/>
        <dbReference type="ChEBI" id="CHEBI:15377"/>
        <dbReference type="ChEBI" id="CHEBI:15378"/>
        <dbReference type="ChEBI" id="CHEBI:30616"/>
        <dbReference type="ChEBI" id="CHEBI:43474"/>
        <dbReference type="ChEBI" id="CHEBI:456216"/>
    </reaction>
</comment>
<dbReference type="Pfam" id="PF00270">
    <property type="entry name" value="DEAD"/>
    <property type="match status" value="1"/>
</dbReference>
<evidence type="ECO:0000256" key="1">
    <source>
        <dbReference type="ARBA" id="ARBA00005446"/>
    </source>
</evidence>
<dbReference type="OrthoDB" id="10261556at2759"/>
<protein>
    <recommendedName>
        <fullName evidence="5">ATP-dependent DNA helicase</fullName>
        <ecNumber evidence="5">5.6.2.4</ecNumber>
    </recommendedName>
</protein>
<evidence type="ECO:0000256" key="5">
    <source>
        <dbReference type="RuleBase" id="RU364117"/>
    </source>
</evidence>
<proteinExistence type="inferred from homology"/>
<dbReference type="GO" id="GO:0005634">
    <property type="term" value="C:nucleus"/>
    <property type="evidence" value="ECO:0007669"/>
    <property type="project" value="UniProtKB-SubCell"/>
</dbReference>
<dbReference type="NCBIfam" id="TIGR00614">
    <property type="entry name" value="recQ_fam"/>
    <property type="match status" value="1"/>
</dbReference>
<dbReference type="PANTHER" id="PTHR13710">
    <property type="entry name" value="DNA HELICASE RECQ FAMILY MEMBER"/>
    <property type="match status" value="1"/>
</dbReference>
<dbReference type="PANTHER" id="PTHR13710:SF152">
    <property type="entry name" value="ATP-DEPENDENT DNA HELICASE Q5"/>
    <property type="match status" value="1"/>
</dbReference>
<evidence type="ECO:0000256" key="4">
    <source>
        <dbReference type="ARBA" id="ARBA00049360"/>
    </source>
</evidence>
<dbReference type="InterPro" id="IPR011545">
    <property type="entry name" value="DEAD/DEAH_box_helicase_dom"/>
</dbReference>
<keyword evidence="8" id="KW-1185">Reference proteome</keyword>
<organism evidence="7 8">
    <name type="scientific">Apis cerana cerana</name>
    <name type="common">Oriental honeybee</name>
    <dbReference type="NCBI Taxonomy" id="94128"/>
    <lineage>
        <taxon>Eukaryota</taxon>
        <taxon>Metazoa</taxon>
        <taxon>Ecdysozoa</taxon>
        <taxon>Arthropoda</taxon>
        <taxon>Hexapoda</taxon>
        <taxon>Insecta</taxon>
        <taxon>Pterygota</taxon>
        <taxon>Neoptera</taxon>
        <taxon>Endopterygota</taxon>
        <taxon>Hymenoptera</taxon>
        <taxon>Apocrita</taxon>
        <taxon>Aculeata</taxon>
        <taxon>Apoidea</taxon>
        <taxon>Anthophila</taxon>
        <taxon>Apidae</taxon>
        <taxon>Apis</taxon>
    </lineage>
</organism>
<keyword evidence="2 5" id="KW-0378">Hydrolase</keyword>
<dbReference type="SMART" id="SM00487">
    <property type="entry name" value="DEXDc"/>
    <property type="match status" value="1"/>
</dbReference>
<keyword evidence="5" id="KW-0547">Nucleotide-binding</keyword>
<dbReference type="Pfam" id="PF16124">
    <property type="entry name" value="RecQ_Zn_bind"/>
    <property type="match status" value="1"/>
</dbReference>
<dbReference type="InterPro" id="IPR004589">
    <property type="entry name" value="DNA_helicase_ATP-dep_RecQ"/>
</dbReference>
<name>A0A2A3EER1_APICC</name>
<dbReference type="AlphaFoldDB" id="A0A2A3EER1"/>
<sequence>MNIDKNIVSILKSVFGYENFKNNVQKKAIITICKGFKNIFISMPPGFGRSLCFQLPVLLYKNKIGIIFSPKLSFIKKEVEFLRSKQINAVFLSKKSKTNERDNILNDLASKCPTISLLYATPEMGTMTYFMQLILSLKERTILSYIVFNEVHCISEWGYEYIPCYAKIIKIHEIYKHIPKILVTTTVTYKVIEDICKLLPLESPKIFRMPVQQINILYDVWFLDIISHPFDHLRKFFVQAFGFLDLSSQEIHKKFGVIYCRDIITAELLKKELNILGISSLTYHHKLNNNTKYNIENNWISGKVHVIITTYDYGFIHKKSIRCIVYWTVPENISKYYKETAQICSNNSRVYCRIYFSMKEYFAVKFVIENHRLMNNMNHIKKRLLEYEKFVSYCLSVKCRHEIISEYFGYKISSCKMNCDVCINEEMVTIRTFKFIMYSEKMKGITYGRDINEFVKKKEIELNIIEKDSLKTEISENSSNNIIIHKNDNILHSEQYKDKLMKEKQKPLFTKNILIKEQLEKNCIEINTKSTLKCAKDNSNTIEASKLAIINSLLNKYNSDRKEISLKPCYSQESISKFSKLKEIINIKTYNNQYEQKNENKRTEILKNKDEIKICEKNHILKQKSCEIIIEKKQSNKRSRDIMHACLEDYNSKRKKLRLENKSITKTTINRDGENGFDSCIERIKDDVNINATCDHATVEYLMNKFQLNRNSITLIPIKKLN</sequence>
<dbReference type="Gene3D" id="3.40.50.300">
    <property type="entry name" value="P-loop containing nucleotide triphosphate hydrolases"/>
    <property type="match status" value="2"/>
</dbReference>
<comment type="catalytic activity">
    <reaction evidence="5">
        <text>Couples ATP hydrolysis with the unwinding of duplex DNA by translocating in the 3'-5' direction.</text>
        <dbReference type="EC" id="5.6.2.4"/>
    </reaction>
</comment>
<keyword evidence="3 5" id="KW-0347">Helicase</keyword>
<dbReference type="GO" id="GO:0005524">
    <property type="term" value="F:ATP binding"/>
    <property type="evidence" value="ECO:0007669"/>
    <property type="project" value="UniProtKB-KW"/>
</dbReference>
<feature type="domain" description="Helicase ATP-binding" evidence="6">
    <location>
        <begin position="30"/>
        <end position="205"/>
    </location>
</feature>
<evidence type="ECO:0000256" key="2">
    <source>
        <dbReference type="ARBA" id="ARBA00022801"/>
    </source>
</evidence>
<dbReference type="Proteomes" id="UP000242457">
    <property type="component" value="Unassembled WGS sequence"/>
</dbReference>
<dbReference type="InterPro" id="IPR027417">
    <property type="entry name" value="P-loop_NTPase"/>
</dbReference>
<dbReference type="PROSITE" id="PS51192">
    <property type="entry name" value="HELICASE_ATP_BIND_1"/>
    <property type="match status" value="1"/>
</dbReference>
<evidence type="ECO:0000313" key="8">
    <source>
        <dbReference type="Proteomes" id="UP000242457"/>
    </source>
</evidence>
<evidence type="ECO:0000313" key="7">
    <source>
        <dbReference type="EMBL" id="PBC29762.1"/>
    </source>
</evidence>
<evidence type="ECO:0000256" key="3">
    <source>
        <dbReference type="ARBA" id="ARBA00022806"/>
    </source>
</evidence>
<dbReference type="EC" id="5.6.2.4" evidence="5"/>
<dbReference type="GO" id="GO:0043138">
    <property type="term" value="F:3'-5' DNA helicase activity"/>
    <property type="evidence" value="ECO:0007669"/>
    <property type="project" value="UniProtKB-EC"/>
</dbReference>
<dbReference type="GO" id="GO:0000724">
    <property type="term" value="P:double-strand break repair via homologous recombination"/>
    <property type="evidence" value="ECO:0007669"/>
    <property type="project" value="TreeGrafter"/>
</dbReference>
<keyword evidence="5" id="KW-0067">ATP-binding</keyword>
<gene>
    <name evidence="7" type="ORF">APICC_02989</name>
</gene>
<dbReference type="InterPro" id="IPR014001">
    <property type="entry name" value="Helicase_ATP-bd"/>
</dbReference>
<accession>A0A2A3EER1</accession>
<evidence type="ECO:0000259" key="6">
    <source>
        <dbReference type="PROSITE" id="PS51192"/>
    </source>
</evidence>
<comment type="similarity">
    <text evidence="1 5">Belongs to the helicase family. RecQ subfamily.</text>
</comment>
<dbReference type="GO" id="GO:0016887">
    <property type="term" value="F:ATP hydrolysis activity"/>
    <property type="evidence" value="ECO:0007669"/>
    <property type="project" value="RHEA"/>
</dbReference>